<dbReference type="SMART" id="SM00283">
    <property type="entry name" value="MA"/>
    <property type="match status" value="1"/>
</dbReference>
<gene>
    <name evidence="5" type="ORF">NHP190012_00580</name>
</gene>
<dbReference type="Pfam" id="PF00015">
    <property type="entry name" value="MCPsignal"/>
    <property type="match status" value="1"/>
</dbReference>
<dbReference type="PANTHER" id="PTHR32089:SF112">
    <property type="entry name" value="LYSOZYME-LIKE PROTEIN-RELATED"/>
    <property type="match status" value="1"/>
</dbReference>
<reference evidence="5 6" key="1">
    <citation type="submission" date="2021-07" db="EMBL/GenBank/DDBJ databases">
        <title>Novel Helicobacter sp. Isolated from a cat.</title>
        <authorList>
            <person name="Rimbara E."/>
            <person name="Suzuki M."/>
        </authorList>
    </citation>
    <scope>NUCLEOTIDE SEQUENCE [LARGE SCALE GENOMIC DNA]</scope>
    <source>
        <strain evidence="6">NHP19-012</strain>
    </source>
</reference>
<evidence type="ECO:0000313" key="5">
    <source>
        <dbReference type="EMBL" id="BCZ18416.1"/>
    </source>
</evidence>
<dbReference type="Proteomes" id="UP000826146">
    <property type="component" value="Chromosome"/>
</dbReference>
<dbReference type="InterPro" id="IPR004090">
    <property type="entry name" value="Chemotax_Me-accpt_rcpt"/>
</dbReference>
<evidence type="ECO:0000313" key="6">
    <source>
        <dbReference type="Proteomes" id="UP000826146"/>
    </source>
</evidence>
<dbReference type="Gene3D" id="1.20.120.1530">
    <property type="match status" value="1"/>
</dbReference>
<evidence type="ECO:0000256" key="3">
    <source>
        <dbReference type="PROSITE-ProRule" id="PRU00284"/>
    </source>
</evidence>
<dbReference type="SUPFAM" id="SSF58104">
    <property type="entry name" value="Methyl-accepting chemotaxis protein (MCP) signaling domain"/>
    <property type="match status" value="1"/>
</dbReference>
<dbReference type="InterPro" id="IPR004089">
    <property type="entry name" value="MCPsignal_dom"/>
</dbReference>
<accession>A0ABN6I4B4</accession>
<dbReference type="Gene3D" id="1.10.287.950">
    <property type="entry name" value="Methyl-accepting chemotaxis protein"/>
    <property type="match status" value="1"/>
</dbReference>
<keyword evidence="6" id="KW-1185">Reference proteome</keyword>
<evidence type="ECO:0000259" key="4">
    <source>
        <dbReference type="PROSITE" id="PS50111"/>
    </source>
</evidence>
<sequence length="377" mass="42506">MLKWFSTSPDVSLAKIQKFAAQIRDGYLECRMTEIDEAGPYSQIMHDLNDFLDQVESVFREMNACVQAAKEGKDYRNVFEEGYRGIFKQYATHAKSHVDGIIKANNSEIVLRLAEMGGGAKGILEVLGELSERVKQCLENKELAQNIEANSLKSQDKIHGIHTDLDDLNASCANTNAVMDELKSNMEFIMQVTNVISDIADQTNLLSLNAAIEAARSGEQGRGFAVVADEIRKLAERVTKEVNNIKSSFSSFEEEINKVVAAFVEVQRLSTGINAHFEEFLKVLEAFVDDSHRSIDNNQELEIGLNHVMHHIEWIVLKMHVYRSVLTNKTDIALDKVPKQSLLLVKEVIGHIKEHYNLDEVEQMSARLKKLDEIQIS</sequence>
<dbReference type="PANTHER" id="PTHR32089">
    <property type="entry name" value="METHYL-ACCEPTING CHEMOTAXIS PROTEIN MCPB"/>
    <property type="match status" value="1"/>
</dbReference>
<dbReference type="RefSeq" id="WP_221271970.1">
    <property type="nucleotide sequence ID" value="NZ_AP024819.1"/>
</dbReference>
<comment type="similarity">
    <text evidence="2">Belongs to the methyl-accepting chemotaxis (MCP) protein family.</text>
</comment>
<dbReference type="EMBL" id="AP024819">
    <property type="protein sequence ID" value="BCZ18416.1"/>
    <property type="molecule type" value="Genomic_DNA"/>
</dbReference>
<protein>
    <recommendedName>
        <fullName evidence="4">Methyl-accepting transducer domain-containing protein</fullName>
    </recommendedName>
</protein>
<keyword evidence="1 3" id="KW-0807">Transducer</keyword>
<dbReference type="PROSITE" id="PS50111">
    <property type="entry name" value="CHEMOTAXIS_TRANSDUC_2"/>
    <property type="match status" value="1"/>
</dbReference>
<feature type="domain" description="Methyl-accepting transducer" evidence="4">
    <location>
        <begin position="127"/>
        <end position="302"/>
    </location>
</feature>
<evidence type="ECO:0000256" key="1">
    <source>
        <dbReference type="ARBA" id="ARBA00023224"/>
    </source>
</evidence>
<name>A0ABN6I4B4_9HELI</name>
<dbReference type="PRINTS" id="PR00260">
    <property type="entry name" value="CHEMTRNSDUCR"/>
</dbReference>
<proteinExistence type="inferred from homology"/>
<organism evidence="5 6">
    <name type="scientific">Helicobacter gastrofelis</name>
    <dbReference type="NCBI Taxonomy" id="2849642"/>
    <lineage>
        <taxon>Bacteria</taxon>
        <taxon>Pseudomonadati</taxon>
        <taxon>Campylobacterota</taxon>
        <taxon>Epsilonproteobacteria</taxon>
        <taxon>Campylobacterales</taxon>
        <taxon>Helicobacteraceae</taxon>
        <taxon>Helicobacter</taxon>
    </lineage>
</organism>
<evidence type="ECO:0000256" key="2">
    <source>
        <dbReference type="ARBA" id="ARBA00029447"/>
    </source>
</evidence>